<protein>
    <submittedName>
        <fullName evidence="3">DUF817 domain-containing protein</fullName>
    </submittedName>
</protein>
<feature type="transmembrane region" description="Helical" evidence="2">
    <location>
        <begin position="221"/>
        <end position="240"/>
    </location>
</feature>
<feature type="transmembrane region" description="Helical" evidence="2">
    <location>
        <begin position="180"/>
        <end position="201"/>
    </location>
</feature>
<evidence type="ECO:0000256" key="1">
    <source>
        <dbReference type="SAM" id="MobiDB-lite"/>
    </source>
</evidence>
<organism evidence="3 4">
    <name type="scientific">Nonomuraea turkmeniaca</name>
    <dbReference type="NCBI Taxonomy" id="103838"/>
    <lineage>
        <taxon>Bacteria</taxon>
        <taxon>Bacillati</taxon>
        <taxon>Actinomycetota</taxon>
        <taxon>Actinomycetes</taxon>
        <taxon>Streptosporangiales</taxon>
        <taxon>Streptosporangiaceae</taxon>
        <taxon>Nonomuraea</taxon>
    </lineage>
</organism>
<feature type="transmembrane region" description="Helical" evidence="2">
    <location>
        <begin position="59"/>
        <end position="76"/>
    </location>
</feature>
<feature type="transmembrane region" description="Helical" evidence="2">
    <location>
        <begin position="96"/>
        <end position="118"/>
    </location>
</feature>
<dbReference type="AlphaFoldDB" id="A0A5S4FVR7"/>
<dbReference type="OrthoDB" id="1550598at2"/>
<dbReference type="Pfam" id="PF05675">
    <property type="entry name" value="DUF817"/>
    <property type="match status" value="1"/>
</dbReference>
<comment type="caution">
    <text evidence="3">The sequence shown here is derived from an EMBL/GenBank/DDBJ whole genome shotgun (WGS) entry which is preliminary data.</text>
</comment>
<feature type="transmembrane region" description="Helical" evidence="2">
    <location>
        <begin position="154"/>
        <end position="171"/>
    </location>
</feature>
<reference evidence="3 4" key="1">
    <citation type="submission" date="2019-05" db="EMBL/GenBank/DDBJ databases">
        <title>Draft genome sequence of Nonomuraea turkmeniaca DSM 43926.</title>
        <authorList>
            <person name="Saricaoglu S."/>
            <person name="Isik K."/>
        </authorList>
    </citation>
    <scope>NUCLEOTIDE SEQUENCE [LARGE SCALE GENOMIC DNA]</scope>
    <source>
        <strain evidence="3 4">DSM 43926</strain>
    </source>
</reference>
<dbReference type="EMBL" id="VCKY01000008">
    <property type="protein sequence ID" value="TMR24723.1"/>
    <property type="molecule type" value="Genomic_DNA"/>
</dbReference>
<feature type="region of interest" description="Disordered" evidence="1">
    <location>
        <begin position="271"/>
        <end position="304"/>
    </location>
</feature>
<keyword evidence="2" id="KW-0812">Transmembrane</keyword>
<feature type="compositionally biased region" description="Low complexity" evidence="1">
    <location>
        <begin position="271"/>
        <end position="286"/>
    </location>
</feature>
<keyword evidence="2" id="KW-1133">Transmembrane helix</keyword>
<keyword evidence="2" id="KW-0472">Membrane</keyword>
<proteinExistence type="predicted"/>
<evidence type="ECO:0000256" key="2">
    <source>
        <dbReference type="SAM" id="Phobius"/>
    </source>
</evidence>
<keyword evidence="4" id="KW-1185">Reference proteome</keyword>
<feature type="transmembrane region" description="Helical" evidence="2">
    <location>
        <begin position="35"/>
        <end position="52"/>
    </location>
</feature>
<sequence length="304" mass="33645">MFRFAWAEARSCAFAVALFAGLAASSVLPLPIPRYDALLVYAVAVTVTFRALRWESNQETAVIAGFHLVGLAFEMIKVRLGSWSYPEDAYTKLGGVPLYSGFLYAAVGSYVCSAWRIFSLRLVAYRTVPVTLVALAIYVNFVSQHWWIDLRIPLALVLVLVTWGTVVHFTVGEHRYQMPLALSLALIGFFLWVAENIATYLGAWQYPYQRETWQLVHPAKFGAWALLVSVTFVMVASWQASRGRLHLPMASRGCSRGWALPVRRVPPQVAAASPVAPARPSLWRAAPRGRRPPVPGAGDRPTSG</sequence>
<name>A0A5S4FVR7_9ACTN</name>
<gene>
    <name evidence="3" type="ORF">ETD86_03620</name>
</gene>
<accession>A0A5S4FVR7</accession>
<dbReference type="Proteomes" id="UP000309128">
    <property type="component" value="Unassembled WGS sequence"/>
</dbReference>
<feature type="transmembrane region" description="Helical" evidence="2">
    <location>
        <begin position="130"/>
        <end position="148"/>
    </location>
</feature>
<evidence type="ECO:0000313" key="3">
    <source>
        <dbReference type="EMBL" id="TMR24723.1"/>
    </source>
</evidence>
<dbReference type="InterPro" id="IPR008535">
    <property type="entry name" value="DUF817"/>
</dbReference>
<evidence type="ECO:0000313" key="4">
    <source>
        <dbReference type="Proteomes" id="UP000309128"/>
    </source>
</evidence>